<feature type="domain" description="Ice-binding protein C-terminal" evidence="2">
    <location>
        <begin position="188"/>
        <end position="213"/>
    </location>
</feature>
<sequence length="217" mass="22525">MKSILRICRHAGAPALTALLLSVPTSSAHAVVVNIDPSQSSVTYAPGGGIVLCDPSGNCGTLPEPQTFSLSGSFNVRQETVFVTTSFAPLDGYEREQLQFDGIAVDSGGAAALGFAFPAYLSIMTGDTFFGNEDGCTWFPSTGSCFSMGPFGDFSGTFDGYRISMTGRDYAGDFFPSTFSFTIVAQAAVPEPGTLACLAAAGLAIGAIGRRRKKLPG</sequence>
<organism evidence="3 4">
    <name type="scientific">Candidatus Accumulibacter phosphatis</name>
    <dbReference type="NCBI Taxonomy" id="327160"/>
    <lineage>
        <taxon>Bacteria</taxon>
        <taxon>Pseudomonadati</taxon>
        <taxon>Pseudomonadota</taxon>
        <taxon>Betaproteobacteria</taxon>
        <taxon>Candidatus Accumulibacter</taxon>
    </lineage>
</organism>
<dbReference type="Proteomes" id="UP000342300">
    <property type="component" value="Unassembled WGS sequence"/>
</dbReference>
<dbReference type="InterPro" id="IPR013424">
    <property type="entry name" value="Ice-binding_C"/>
</dbReference>
<evidence type="ECO:0000259" key="2">
    <source>
        <dbReference type="Pfam" id="PF07589"/>
    </source>
</evidence>
<dbReference type="AlphaFoldDB" id="A0A6A7RW11"/>
<keyword evidence="1" id="KW-0732">Signal</keyword>
<comment type="caution">
    <text evidence="3">The sequence shown here is derived from an EMBL/GenBank/DDBJ whole genome shotgun (WGS) entry which is preliminary data.</text>
</comment>
<dbReference type="Pfam" id="PF07589">
    <property type="entry name" value="PEP-CTERM"/>
    <property type="match status" value="1"/>
</dbReference>
<evidence type="ECO:0000313" key="4">
    <source>
        <dbReference type="Proteomes" id="UP000342300"/>
    </source>
</evidence>
<gene>
    <name evidence="3" type="ORF">CRU78_14655</name>
</gene>
<dbReference type="NCBIfam" id="TIGR02595">
    <property type="entry name" value="PEP_CTERM"/>
    <property type="match status" value="1"/>
</dbReference>
<evidence type="ECO:0000313" key="3">
    <source>
        <dbReference type="EMBL" id="MQM31685.1"/>
    </source>
</evidence>
<reference evidence="3 4" key="1">
    <citation type="submission" date="2017-09" db="EMBL/GenBank/DDBJ databases">
        <title>Metagenomic Analysis Reveals Denitrifying Candidatus Accumulibacter and Flanking Population as a Source of N2O.</title>
        <authorList>
            <person name="Gao H."/>
            <person name="Mao Y."/>
            <person name="Zhao X."/>
            <person name="Liu W.-T."/>
            <person name="Zhang T."/>
            <person name="Wells G."/>
        </authorList>
    </citation>
    <scope>NUCLEOTIDE SEQUENCE [LARGE SCALE GENOMIC DNA]</scope>
    <source>
        <strain evidence="3">CANDO_2_IC</strain>
    </source>
</reference>
<dbReference type="EMBL" id="PDHS01000360">
    <property type="protein sequence ID" value="MQM31685.1"/>
    <property type="molecule type" value="Genomic_DNA"/>
</dbReference>
<feature type="signal peptide" evidence="1">
    <location>
        <begin position="1"/>
        <end position="30"/>
    </location>
</feature>
<proteinExistence type="predicted"/>
<name>A0A6A7RW11_9PROT</name>
<feature type="chain" id="PRO_5025459044" evidence="1">
    <location>
        <begin position="31"/>
        <end position="217"/>
    </location>
</feature>
<evidence type="ECO:0000256" key="1">
    <source>
        <dbReference type="SAM" id="SignalP"/>
    </source>
</evidence>
<protein>
    <submittedName>
        <fullName evidence="3">PEP-CTERM sorting domain-containing protein</fullName>
    </submittedName>
</protein>
<accession>A0A6A7RW11</accession>